<dbReference type="PROSITE" id="PS51257">
    <property type="entry name" value="PROKAR_LIPOPROTEIN"/>
    <property type="match status" value="1"/>
</dbReference>
<dbReference type="PROSITE" id="PS51318">
    <property type="entry name" value="TAT"/>
    <property type="match status" value="1"/>
</dbReference>
<dbReference type="Pfam" id="PF17479">
    <property type="entry name" value="DUF3048_C"/>
    <property type="match status" value="1"/>
</dbReference>
<feature type="region of interest" description="Disordered" evidence="1">
    <location>
        <begin position="27"/>
        <end position="64"/>
    </location>
</feature>
<sequence length="370" mass="39703">MQALSRRTALVTLAGAAGAIATGCAVTSPEQTNPRASVTAPVSAAPTPTPTPTPTVDPRPLAPLTGRPVADAASLAHAAVAVKVSDVQSAHPQYGLNEADIVFAEPNGISYIRLCAVFHSRFAESVGPVRSIRPVDVPLLSPMKPVFGNTAAANWVMRYVASFSKHLENLYSFKAGVHGTGAYTTFPHRARVHSVCCHPDKLRQLATQNTAPPARPYLPFAVGEELPSTQTAGTPARSISVPWGPGDTWNTSYHYDATSRQYLRNEPWGRHVLADGQRVRTDNVIVIRARWGMDKIFEGTGAPDPVVHIINATGTFFYAHQGRCVTGTWTKGAVDELFEFTTDDGSPLKVAPGRTFIELPQHDAKVKLTA</sequence>
<dbReference type="InterPro" id="IPR023158">
    <property type="entry name" value="YerB-like_sf"/>
</dbReference>
<dbReference type="RefSeq" id="WP_098460702.1">
    <property type="nucleotide sequence ID" value="NZ_PDJC01000001.1"/>
</dbReference>
<proteinExistence type="predicted"/>
<feature type="compositionally biased region" description="Pro residues" evidence="1">
    <location>
        <begin position="47"/>
        <end position="61"/>
    </location>
</feature>
<accession>A0A2A9CS32</accession>
<comment type="caution">
    <text evidence="5">The sequence shown here is derived from an EMBL/GenBank/DDBJ whole genome shotgun (WGS) entry which is preliminary data.</text>
</comment>
<dbReference type="Gene3D" id="3.50.90.10">
    <property type="entry name" value="YerB-like"/>
    <property type="match status" value="1"/>
</dbReference>
<feature type="domain" description="DUF3048" evidence="3">
    <location>
        <begin position="64"/>
        <end position="208"/>
    </location>
</feature>
<keyword evidence="2" id="KW-0732">Signal</keyword>
<name>A0A2A9CS32_9ACTN</name>
<evidence type="ECO:0000313" key="5">
    <source>
        <dbReference type="EMBL" id="PFG17257.1"/>
    </source>
</evidence>
<evidence type="ECO:0000313" key="6">
    <source>
        <dbReference type="Proteomes" id="UP000226079"/>
    </source>
</evidence>
<dbReference type="Proteomes" id="UP000226079">
    <property type="component" value="Unassembled WGS sequence"/>
</dbReference>
<feature type="domain" description="DUF3048" evidence="4">
    <location>
        <begin position="248"/>
        <end position="357"/>
    </location>
</feature>
<dbReference type="Pfam" id="PF11258">
    <property type="entry name" value="DUF3048"/>
    <property type="match status" value="1"/>
</dbReference>
<dbReference type="AlphaFoldDB" id="A0A2A9CS32"/>
<protein>
    <recommendedName>
        <fullName evidence="7">DUF3048 family protein</fullName>
    </recommendedName>
</protein>
<dbReference type="InterPro" id="IPR021416">
    <property type="entry name" value="DUF3048_N"/>
</dbReference>
<dbReference type="OrthoDB" id="9779102at2"/>
<feature type="compositionally biased region" description="Low complexity" evidence="1">
    <location>
        <begin position="34"/>
        <end position="46"/>
    </location>
</feature>
<evidence type="ECO:0008006" key="7">
    <source>
        <dbReference type="Google" id="ProtNLM"/>
    </source>
</evidence>
<evidence type="ECO:0000256" key="1">
    <source>
        <dbReference type="SAM" id="MobiDB-lite"/>
    </source>
</evidence>
<keyword evidence="6" id="KW-1185">Reference proteome</keyword>
<dbReference type="SUPFAM" id="SSF159774">
    <property type="entry name" value="YerB-like"/>
    <property type="match status" value="1"/>
</dbReference>
<evidence type="ECO:0000259" key="4">
    <source>
        <dbReference type="Pfam" id="PF17479"/>
    </source>
</evidence>
<gene>
    <name evidence="5" type="ORF">ATK74_1823</name>
</gene>
<evidence type="ECO:0000259" key="3">
    <source>
        <dbReference type="Pfam" id="PF11258"/>
    </source>
</evidence>
<dbReference type="EMBL" id="PDJC01000001">
    <property type="protein sequence ID" value="PFG17257.1"/>
    <property type="molecule type" value="Genomic_DNA"/>
</dbReference>
<feature type="chain" id="PRO_5039595270" description="DUF3048 family protein" evidence="2">
    <location>
        <begin position="22"/>
        <end position="370"/>
    </location>
</feature>
<organism evidence="5 6">
    <name type="scientific">Propionicimonas paludicola</name>
    <dbReference type="NCBI Taxonomy" id="185243"/>
    <lineage>
        <taxon>Bacteria</taxon>
        <taxon>Bacillati</taxon>
        <taxon>Actinomycetota</taxon>
        <taxon>Actinomycetes</taxon>
        <taxon>Propionibacteriales</taxon>
        <taxon>Nocardioidaceae</taxon>
        <taxon>Propionicimonas</taxon>
    </lineage>
</organism>
<evidence type="ECO:0000256" key="2">
    <source>
        <dbReference type="SAM" id="SignalP"/>
    </source>
</evidence>
<dbReference type="InterPro" id="IPR035328">
    <property type="entry name" value="DUF3048_C"/>
</dbReference>
<dbReference type="InterPro" id="IPR006311">
    <property type="entry name" value="TAT_signal"/>
</dbReference>
<feature type="signal peptide" evidence="2">
    <location>
        <begin position="1"/>
        <end position="21"/>
    </location>
</feature>
<reference evidence="5 6" key="1">
    <citation type="submission" date="2017-10" db="EMBL/GenBank/DDBJ databases">
        <title>Sequencing the genomes of 1000 actinobacteria strains.</title>
        <authorList>
            <person name="Klenk H.-P."/>
        </authorList>
    </citation>
    <scope>NUCLEOTIDE SEQUENCE [LARGE SCALE GENOMIC DNA]</scope>
    <source>
        <strain evidence="5 6">DSM 15597</strain>
    </source>
</reference>